<feature type="transmembrane region" description="Helical" evidence="6">
    <location>
        <begin position="325"/>
        <end position="351"/>
    </location>
</feature>
<dbReference type="SMART" id="SM01384">
    <property type="entry name" value="Ribosomal_L15e"/>
    <property type="match status" value="1"/>
</dbReference>
<keyword evidence="10" id="KW-1185">Reference proteome</keyword>
<dbReference type="InterPro" id="IPR024794">
    <property type="entry name" value="Rbsml_eL15_core_dom_sf"/>
</dbReference>
<proteinExistence type="inferred from homology"/>
<evidence type="ECO:0000256" key="5">
    <source>
        <dbReference type="SAM" id="MobiDB-lite"/>
    </source>
</evidence>
<keyword evidence="2 4" id="KW-0689">Ribosomal protein</keyword>
<dbReference type="GO" id="GO:0022625">
    <property type="term" value="C:cytosolic large ribosomal subunit"/>
    <property type="evidence" value="ECO:0007669"/>
    <property type="project" value="TreeGrafter"/>
</dbReference>
<dbReference type="InterPro" id="IPR000439">
    <property type="entry name" value="Ribosomal_eL15"/>
</dbReference>
<dbReference type="Pfam" id="PF13548">
    <property type="entry name" value="DUF4126"/>
    <property type="match status" value="1"/>
</dbReference>
<dbReference type="PANTHER" id="PTHR11847:SF4">
    <property type="entry name" value="LARGE RIBOSOMAL SUBUNIT PROTEIN EL15"/>
    <property type="match status" value="1"/>
</dbReference>
<sequence length="430" mass="46872">MGAYKYLEEMWRKKQSDVMRFLARLRNWEFRQLPAVHRCSRPTRPDKARKVGYKAKQGYCIYRVRVKRGDRKKRVAKGIVYGKPVNQGINKWKSVRNLRSIAEERVGRKCGSLRVLNSYWVAQDAVHKWYEVVMVDPFHSVVRNDPRINWICKPVMKHRELRGLTAAGRKARGLLKKGKRTASCASAATDEGDESNEGVLVSGRKLADVLMVICSGSEVVCAFSNYLITTSLGGLTGVKGSIPILIVAVGSRISDRCPLHLEDTWLDSWLSIGLLSSLLLFEVLADCLPAVASMLDVVMLLGKPALGVALALSPSYGQIYGVSSAAGWLAAASAALLAILVALMKAAWTLACDGSAAGLCSVLRSGLESCVTSLLSFLVFMLGLLAACILLVLILVALGRFLSKRLCQEDASSASSSEESGSSDSDETRQ</sequence>
<evidence type="ECO:0000256" key="3">
    <source>
        <dbReference type="ARBA" id="ARBA00023274"/>
    </source>
</evidence>
<feature type="domain" description="DUF4126" evidence="7">
    <location>
        <begin position="227"/>
        <end position="398"/>
    </location>
</feature>
<dbReference type="FunFam" id="3.40.1120.10:FF:000001">
    <property type="entry name" value="Ribosomal protein L15"/>
    <property type="match status" value="1"/>
</dbReference>
<dbReference type="PANTHER" id="PTHR11847">
    <property type="entry name" value="RIBOSOMAL PROTEIN L15"/>
    <property type="match status" value="1"/>
</dbReference>
<gene>
    <name evidence="8" type="ORF">C1SCF055_LOCUS23093</name>
</gene>
<feature type="transmembrane region" description="Helical" evidence="6">
    <location>
        <begin position="291"/>
        <end position="313"/>
    </location>
</feature>
<protein>
    <recommendedName>
        <fullName evidence="4">Ribosomal protein L15</fullName>
    </recommendedName>
</protein>
<evidence type="ECO:0000256" key="6">
    <source>
        <dbReference type="SAM" id="Phobius"/>
    </source>
</evidence>
<dbReference type="EMBL" id="CAMXCT010002224">
    <property type="protein sequence ID" value="CAI3996630.1"/>
    <property type="molecule type" value="Genomic_DNA"/>
</dbReference>
<keyword evidence="6" id="KW-1133">Transmembrane helix</keyword>
<dbReference type="AlphaFoldDB" id="A0A9P1CS11"/>
<evidence type="ECO:0000313" key="8">
    <source>
        <dbReference type="EMBL" id="CAI3996630.1"/>
    </source>
</evidence>
<evidence type="ECO:0000256" key="2">
    <source>
        <dbReference type="ARBA" id="ARBA00022980"/>
    </source>
</evidence>
<reference evidence="8" key="1">
    <citation type="submission" date="2022-10" db="EMBL/GenBank/DDBJ databases">
        <authorList>
            <person name="Chen Y."/>
            <person name="Dougan E. K."/>
            <person name="Chan C."/>
            <person name="Rhodes N."/>
            <person name="Thang M."/>
        </authorList>
    </citation>
    <scope>NUCLEOTIDE SEQUENCE</scope>
</reference>
<accession>A0A9P1CS11</accession>
<feature type="compositionally biased region" description="Low complexity" evidence="5">
    <location>
        <begin position="409"/>
        <end position="423"/>
    </location>
</feature>
<evidence type="ECO:0000313" key="9">
    <source>
        <dbReference type="EMBL" id="CAL1150005.1"/>
    </source>
</evidence>
<dbReference type="EMBL" id="CAMXCT020002224">
    <property type="protein sequence ID" value="CAL1150005.1"/>
    <property type="molecule type" value="Genomic_DNA"/>
</dbReference>
<comment type="caution">
    <text evidence="8">The sequence shown here is derived from an EMBL/GenBank/DDBJ whole genome shotgun (WGS) entry which is preliminary data.</text>
</comment>
<dbReference type="GO" id="GO:0003723">
    <property type="term" value="F:RNA binding"/>
    <property type="evidence" value="ECO:0007669"/>
    <property type="project" value="TreeGrafter"/>
</dbReference>
<reference evidence="9" key="2">
    <citation type="submission" date="2024-04" db="EMBL/GenBank/DDBJ databases">
        <authorList>
            <person name="Chen Y."/>
            <person name="Shah S."/>
            <person name="Dougan E. K."/>
            <person name="Thang M."/>
            <person name="Chan C."/>
        </authorList>
    </citation>
    <scope>NUCLEOTIDE SEQUENCE [LARGE SCALE GENOMIC DNA]</scope>
</reference>
<evidence type="ECO:0000256" key="4">
    <source>
        <dbReference type="RuleBase" id="RU000663"/>
    </source>
</evidence>
<evidence type="ECO:0000259" key="7">
    <source>
        <dbReference type="Pfam" id="PF13548"/>
    </source>
</evidence>
<dbReference type="NCBIfam" id="NF003269">
    <property type="entry name" value="PRK04243.1"/>
    <property type="match status" value="1"/>
</dbReference>
<dbReference type="Pfam" id="PF00827">
    <property type="entry name" value="Ribosomal_L15e"/>
    <property type="match status" value="1"/>
</dbReference>
<feature type="region of interest" description="Disordered" evidence="5">
    <location>
        <begin position="409"/>
        <end position="430"/>
    </location>
</feature>
<dbReference type="InterPro" id="IPR025196">
    <property type="entry name" value="DUF4126"/>
</dbReference>
<dbReference type="Gene3D" id="3.40.1120.10">
    <property type="entry name" value="Ribosomal protein l15e"/>
    <property type="match status" value="1"/>
</dbReference>
<evidence type="ECO:0000313" key="10">
    <source>
        <dbReference type="Proteomes" id="UP001152797"/>
    </source>
</evidence>
<dbReference type="Proteomes" id="UP001152797">
    <property type="component" value="Unassembled WGS sequence"/>
</dbReference>
<evidence type="ECO:0000256" key="1">
    <source>
        <dbReference type="ARBA" id="ARBA00006857"/>
    </source>
</evidence>
<keyword evidence="6" id="KW-0472">Membrane</keyword>
<keyword evidence="3 4" id="KW-0687">Ribonucleoprotein</keyword>
<dbReference type="GO" id="GO:0002181">
    <property type="term" value="P:cytoplasmic translation"/>
    <property type="evidence" value="ECO:0007669"/>
    <property type="project" value="TreeGrafter"/>
</dbReference>
<keyword evidence="6" id="KW-0812">Transmembrane</keyword>
<name>A0A9P1CS11_9DINO</name>
<comment type="similarity">
    <text evidence="1 4">Belongs to the eukaryotic ribosomal protein eL15 family.</text>
</comment>
<organism evidence="8">
    <name type="scientific">Cladocopium goreaui</name>
    <dbReference type="NCBI Taxonomy" id="2562237"/>
    <lineage>
        <taxon>Eukaryota</taxon>
        <taxon>Sar</taxon>
        <taxon>Alveolata</taxon>
        <taxon>Dinophyceae</taxon>
        <taxon>Suessiales</taxon>
        <taxon>Symbiodiniaceae</taxon>
        <taxon>Cladocopium</taxon>
    </lineage>
</organism>
<feature type="transmembrane region" description="Helical" evidence="6">
    <location>
        <begin position="371"/>
        <end position="398"/>
    </location>
</feature>
<dbReference type="InterPro" id="IPR012678">
    <property type="entry name" value="Ribosomal_uL23/eL15/eS24_sf"/>
</dbReference>
<dbReference type="GO" id="GO:0003735">
    <property type="term" value="F:structural constituent of ribosome"/>
    <property type="evidence" value="ECO:0007669"/>
    <property type="project" value="InterPro"/>
</dbReference>
<dbReference type="OrthoDB" id="10255148at2759"/>
<dbReference type="SUPFAM" id="SSF54189">
    <property type="entry name" value="Ribosomal proteins S24e, L23 and L15e"/>
    <property type="match status" value="1"/>
</dbReference>
<dbReference type="EMBL" id="CAMXCT030002224">
    <property type="protein sequence ID" value="CAL4783942.1"/>
    <property type="molecule type" value="Genomic_DNA"/>
</dbReference>